<accession>A0A6J6RVD3</accession>
<dbReference type="AlphaFoldDB" id="A0A6J6RVD3"/>
<dbReference type="EMBL" id="CAEZXR010000332">
    <property type="protein sequence ID" value="CAB4726308.1"/>
    <property type="molecule type" value="Genomic_DNA"/>
</dbReference>
<proteinExistence type="predicted"/>
<feature type="domain" description="MobA-like NTP transferase" evidence="1">
    <location>
        <begin position="1"/>
        <end position="145"/>
    </location>
</feature>
<evidence type="ECO:0000259" key="1">
    <source>
        <dbReference type="Pfam" id="PF12804"/>
    </source>
</evidence>
<dbReference type="PANTHER" id="PTHR43777:SF1">
    <property type="entry name" value="MOLYBDENUM COFACTOR CYTIDYLYLTRANSFERASE"/>
    <property type="match status" value="1"/>
</dbReference>
<dbReference type="CDD" id="cd04182">
    <property type="entry name" value="GT_2_like_f"/>
    <property type="match status" value="1"/>
</dbReference>
<protein>
    <submittedName>
        <fullName evidence="2">Unannotated protein</fullName>
    </submittedName>
</protein>
<reference evidence="2" key="1">
    <citation type="submission" date="2020-05" db="EMBL/GenBank/DDBJ databases">
        <authorList>
            <person name="Chiriac C."/>
            <person name="Salcher M."/>
            <person name="Ghai R."/>
            <person name="Kavagutti S V."/>
        </authorList>
    </citation>
    <scope>NUCLEOTIDE SEQUENCE</scope>
</reference>
<dbReference type="PANTHER" id="PTHR43777">
    <property type="entry name" value="MOLYBDENUM COFACTOR CYTIDYLYLTRANSFERASE"/>
    <property type="match status" value="1"/>
</dbReference>
<dbReference type="InterPro" id="IPR029044">
    <property type="entry name" value="Nucleotide-diphossugar_trans"/>
</dbReference>
<dbReference type="Pfam" id="PF12804">
    <property type="entry name" value="NTP_transf_3"/>
    <property type="match status" value="1"/>
</dbReference>
<dbReference type="Gene3D" id="3.90.550.10">
    <property type="entry name" value="Spore Coat Polysaccharide Biosynthesis Protein SpsA, Chain A"/>
    <property type="match status" value="1"/>
</dbReference>
<name>A0A6J6RVD3_9ZZZZ</name>
<dbReference type="InterPro" id="IPR025877">
    <property type="entry name" value="MobA-like_NTP_Trfase"/>
</dbReference>
<dbReference type="SUPFAM" id="SSF53448">
    <property type="entry name" value="Nucleotide-diphospho-sugar transferases"/>
    <property type="match status" value="1"/>
</dbReference>
<evidence type="ECO:0000313" key="2">
    <source>
        <dbReference type="EMBL" id="CAB4726308.1"/>
    </source>
</evidence>
<sequence length="168" mass="17283">MGTPKALVDDWLRRSVGVLLDGGCDGVVVVLGAGAPEATPLVDGLAVDVVVADDWADGMAASLRAGLRSLDPTATAAVVHLVDLPDVTAPVVARLLARTRGAHSLARATYAGRPGHPVLLGRDHWEPVVATARGDHGARDYLAAHEVEAVECGDLATGHDQDLPRDGG</sequence>
<organism evidence="2">
    <name type="scientific">freshwater metagenome</name>
    <dbReference type="NCBI Taxonomy" id="449393"/>
    <lineage>
        <taxon>unclassified sequences</taxon>
        <taxon>metagenomes</taxon>
        <taxon>ecological metagenomes</taxon>
    </lineage>
</organism>
<gene>
    <name evidence="2" type="ORF">UFOPK2579_02315</name>
</gene>
<dbReference type="GO" id="GO:0016779">
    <property type="term" value="F:nucleotidyltransferase activity"/>
    <property type="evidence" value="ECO:0007669"/>
    <property type="project" value="UniProtKB-ARBA"/>
</dbReference>